<dbReference type="PIRSF" id="PIRSF001467">
    <property type="entry name" value="Peptidylpro_ismrse"/>
    <property type="match status" value="1"/>
</dbReference>
<dbReference type="GeneID" id="24423476"/>
<evidence type="ECO:0000259" key="5">
    <source>
        <dbReference type="PROSITE" id="PS50072"/>
    </source>
</evidence>
<dbReference type="GO" id="GO:0016018">
    <property type="term" value="F:cyclosporin A binding"/>
    <property type="evidence" value="ECO:0007669"/>
    <property type="project" value="TreeGrafter"/>
</dbReference>
<dbReference type="Proteomes" id="UP000002899">
    <property type="component" value="Chromosome I"/>
</dbReference>
<feature type="domain" description="PPIase cyclophilin-type" evidence="5">
    <location>
        <begin position="37"/>
        <end position="196"/>
    </location>
</feature>
<dbReference type="PANTHER" id="PTHR11071:SF561">
    <property type="entry name" value="PEPTIDYL-PROLYL CIS-TRANS ISOMERASE D-RELATED"/>
    <property type="match status" value="1"/>
</dbReference>
<sequence length="197" mass="21548">MGCRSVVFSIAVQFFLFKIALAHHHSDNTQHITNSVTVKVSSDGENIGEFKLGLYGKLLPKTVENFLAFCKGTKINGTYYSYKNNAFHRIIPNFMIQGGDIVNGDGTGSVSIHGKKFDDENFTIKHQPFVIAMANSGPNTNGSQFYITTTHTPWLDGKHVVFGEVTAGKEVIQKIESAGSNSGRPTKKIVITAISLH</sequence>
<dbReference type="GO" id="GO:0005737">
    <property type="term" value="C:cytoplasm"/>
    <property type="evidence" value="ECO:0007669"/>
    <property type="project" value="TreeGrafter"/>
</dbReference>
<dbReference type="GO" id="GO:0006457">
    <property type="term" value="P:protein folding"/>
    <property type="evidence" value="ECO:0007669"/>
    <property type="project" value="InterPro"/>
</dbReference>
<dbReference type="VEuPathDB" id="PiroplasmaDB:BMR1_01G02020"/>
<name>I7J5G7_BABMR</name>
<dbReference type="KEGG" id="bmic:BMR1_01G02020"/>
<feature type="signal peptide" evidence="4">
    <location>
        <begin position="1"/>
        <end position="22"/>
    </location>
</feature>
<dbReference type="GO" id="GO:0003755">
    <property type="term" value="F:peptidyl-prolyl cis-trans isomerase activity"/>
    <property type="evidence" value="ECO:0007669"/>
    <property type="project" value="UniProtKB-UniRule"/>
</dbReference>
<proteinExistence type="inferred from homology"/>
<protein>
    <recommendedName>
        <fullName evidence="4">Peptidyl-prolyl cis-trans isomerase</fullName>
        <shortName evidence="4">PPIase</shortName>
        <ecNumber evidence="4">5.2.1.8</ecNumber>
    </recommendedName>
</protein>
<keyword evidence="4" id="KW-0732">Signal</keyword>
<dbReference type="EMBL" id="FO082871">
    <property type="protein sequence ID" value="CCF72862.1"/>
    <property type="molecule type" value="Genomic_DNA"/>
</dbReference>
<comment type="catalytic activity">
    <reaction evidence="1 4">
        <text>[protein]-peptidylproline (omega=180) = [protein]-peptidylproline (omega=0)</text>
        <dbReference type="Rhea" id="RHEA:16237"/>
        <dbReference type="Rhea" id="RHEA-COMP:10747"/>
        <dbReference type="Rhea" id="RHEA-COMP:10748"/>
        <dbReference type="ChEBI" id="CHEBI:83833"/>
        <dbReference type="ChEBI" id="CHEBI:83834"/>
        <dbReference type="EC" id="5.2.1.8"/>
    </reaction>
</comment>
<dbReference type="PROSITE" id="PS50072">
    <property type="entry name" value="CSA_PPIASE_2"/>
    <property type="match status" value="1"/>
</dbReference>
<dbReference type="PROSITE" id="PS00170">
    <property type="entry name" value="CSA_PPIASE_1"/>
    <property type="match status" value="1"/>
</dbReference>
<dbReference type="Gene3D" id="2.40.100.10">
    <property type="entry name" value="Cyclophilin-like"/>
    <property type="match status" value="1"/>
</dbReference>
<dbReference type="OrthoDB" id="193499at2759"/>
<dbReference type="AlphaFoldDB" id="I7J5G7"/>
<dbReference type="InterPro" id="IPR002130">
    <property type="entry name" value="Cyclophilin-type_PPIase_dom"/>
</dbReference>
<reference evidence="6 7" key="2">
    <citation type="journal article" date="2013" name="PLoS ONE">
        <title>Whole genome mapping and re-organization of the nuclear and mitochondrial genomes of Babesia microti isolates.</title>
        <authorList>
            <person name="Cornillot E."/>
            <person name="Dassouli A."/>
            <person name="Garg A."/>
            <person name="Pachikara N."/>
            <person name="Randazzo S."/>
            <person name="Depoix D."/>
            <person name="Carcy B."/>
            <person name="Delbecq S."/>
            <person name="Frutos R."/>
            <person name="Silva J.C."/>
            <person name="Sutton R."/>
            <person name="Krause P.J."/>
            <person name="Mamoun C.B."/>
        </authorList>
    </citation>
    <scope>NUCLEOTIDE SEQUENCE [LARGE SCALE GENOMIC DNA]</scope>
    <source>
        <strain evidence="6 7">RI</strain>
    </source>
</reference>
<reference evidence="6 7" key="3">
    <citation type="journal article" date="2016" name="Sci. Rep.">
        <title>Genome-wide diversity and gene expression profiling of Babesia microti isolates identify polymorphic genes that mediate host-pathogen interactions.</title>
        <authorList>
            <person name="Silva J.C."/>
            <person name="Cornillot E."/>
            <person name="McCracken C."/>
            <person name="Usmani-Brown S."/>
            <person name="Dwivedi A."/>
            <person name="Ifeonu O.O."/>
            <person name="Crabtree J."/>
            <person name="Gotia H.T."/>
            <person name="Virji A.Z."/>
            <person name="Reynes C."/>
            <person name="Colinge J."/>
            <person name="Kumar V."/>
            <person name="Lawres L."/>
            <person name="Pazzi J.E."/>
            <person name="Pablo J.V."/>
            <person name="Hung C."/>
            <person name="Brancato J."/>
            <person name="Kumari P."/>
            <person name="Orvis J."/>
            <person name="Tretina K."/>
            <person name="Chibucos M."/>
            <person name="Ott S."/>
            <person name="Sadzewicz L."/>
            <person name="Sengamalay N."/>
            <person name="Shetty A.C."/>
            <person name="Su Q."/>
            <person name="Tallon L."/>
            <person name="Fraser C.M."/>
            <person name="Frutos R."/>
            <person name="Molina D.M."/>
            <person name="Krause P.J."/>
            <person name="Ben Mamoun C."/>
        </authorList>
    </citation>
    <scope>NUCLEOTIDE SEQUENCE [LARGE SCALE GENOMIC DNA]</scope>
    <source>
        <strain evidence="6 7">RI</strain>
    </source>
</reference>
<keyword evidence="7" id="KW-1185">Reference proteome</keyword>
<keyword evidence="3 4" id="KW-0413">Isomerase</keyword>
<dbReference type="PRINTS" id="PR00153">
    <property type="entry name" value="CSAPPISMRASE"/>
</dbReference>
<dbReference type="InterPro" id="IPR020892">
    <property type="entry name" value="Cyclophilin-type_PPIase_CS"/>
</dbReference>
<dbReference type="EC" id="5.2.1.8" evidence="4"/>
<comment type="function">
    <text evidence="4">PPIases accelerate the folding of proteins. It catalyzes the cis-trans isomerization of proline imidic peptide bonds in oligopeptides.</text>
</comment>
<gene>
    <name evidence="6" type="ORF">BMR1_01G02020</name>
</gene>
<feature type="chain" id="PRO_5006526282" description="Peptidyl-prolyl cis-trans isomerase" evidence="4">
    <location>
        <begin position="23"/>
        <end position="197"/>
    </location>
</feature>
<comment type="similarity">
    <text evidence="4">Belongs to the cyclophilin-type PPIase family.</text>
</comment>
<keyword evidence="2 4" id="KW-0697">Rotamase</keyword>
<evidence type="ECO:0000313" key="6">
    <source>
        <dbReference type="EMBL" id="CCF72862.1"/>
    </source>
</evidence>
<evidence type="ECO:0000256" key="2">
    <source>
        <dbReference type="ARBA" id="ARBA00023110"/>
    </source>
</evidence>
<evidence type="ECO:0000256" key="1">
    <source>
        <dbReference type="ARBA" id="ARBA00000971"/>
    </source>
</evidence>
<evidence type="ECO:0000256" key="4">
    <source>
        <dbReference type="RuleBase" id="RU363019"/>
    </source>
</evidence>
<reference evidence="6 7" key="1">
    <citation type="journal article" date="2012" name="Nucleic Acids Res.">
        <title>Sequencing of the smallest Apicomplexan genome from the human pathogen Babesia microti.</title>
        <authorList>
            <person name="Cornillot E."/>
            <person name="Hadj-Kaddour K."/>
            <person name="Dassouli A."/>
            <person name="Noel B."/>
            <person name="Ranwez V."/>
            <person name="Vacherie B."/>
            <person name="Augagneur Y."/>
            <person name="Bres V."/>
            <person name="Duclos A."/>
            <person name="Randazzo S."/>
            <person name="Carcy B."/>
            <person name="Debierre-Grockiego F."/>
            <person name="Delbecq S."/>
            <person name="Moubri-Menage K."/>
            <person name="Shams-Eldin H."/>
            <person name="Usmani-Brown S."/>
            <person name="Bringaud F."/>
            <person name="Wincker P."/>
            <person name="Vivares C.P."/>
            <person name="Schwarz R.T."/>
            <person name="Schetters T.P."/>
            <person name="Krause P.J."/>
            <person name="Gorenflot A."/>
            <person name="Berry V."/>
            <person name="Barbe V."/>
            <person name="Ben Mamoun C."/>
        </authorList>
    </citation>
    <scope>NUCLEOTIDE SEQUENCE [LARGE SCALE GENOMIC DNA]</scope>
    <source>
        <strain evidence="6 7">RI</strain>
    </source>
</reference>
<dbReference type="RefSeq" id="XP_012647471.1">
    <property type="nucleotide sequence ID" value="XM_012792017.1"/>
</dbReference>
<dbReference type="Pfam" id="PF00160">
    <property type="entry name" value="Pro_isomerase"/>
    <property type="match status" value="1"/>
</dbReference>
<dbReference type="OMA" id="NNAFHRI"/>
<dbReference type="InterPro" id="IPR024936">
    <property type="entry name" value="Cyclophilin-type_PPIase"/>
</dbReference>
<dbReference type="SUPFAM" id="SSF50891">
    <property type="entry name" value="Cyclophilin-like"/>
    <property type="match status" value="1"/>
</dbReference>
<organism evidence="6 7">
    <name type="scientific">Babesia microti (strain RI)</name>
    <dbReference type="NCBI Taxonomy" id="1133968"/>
    <lineage>
        <taxon>Eukaryota</taxon>
        <taxon>Sar</taxon>
        <taxon>Alveolata</taxon>
        <taxon>Apicomplexa</taxon>
        <taxon>Aconoidasida</taxon>
        <taxon>Piroplasmida</taxon>
        <taxon>Babesiidae</taxon>
        <taxon>Babesia</taxon>
    </lineage>
</organism>
<evidence type="ECO:0000313" key="7">
    <source>
        <dbReference type="Proteomes" id="UP000002899"/>
    </source>
</evidence>
<dbReference type="FunFam" id="2.40.100.10:FF:000025">
    <property type="entry name" value="Peptidyl-prolyl cis-trans isomerase CYP19-2"/>
    <property type="match status" value="1"/>
</dbReference>
<evidence type="ECO:0000256" key="3">
    <source>
        <dbReference type="ARBA" id="ARBA00023235"/>
    </source>
</evidence>
<accession>I7J5G7</accession>
<dbReference type="InterPro" id="IPR029000">
    <property type="entry name" value="Cyclophilin-like_dom_sf"/>
</dbReference>
<dbReference type="PANTHER" id="PTHR11071">
    <property type="entry name" value="PEPTIDYL-PROLYL CIS-TRANS ISOMERASE"/>
    <property type="match status" value="1"/>
</dbReference>